<comment type="caution">
    <text evidence="1">The sequence shown here is derived from an EMBL/GenBank/DDBJ whole genome shotgun (WGS) entry which is preliminary data.</text>
</comment>
<name>A0A6B0R503_9CETA</name>
<keyword evidence="2" id="KW-1185">Reference proteome</keyword>
<dbReference type="AlphaFoldDB" id="A0A6B0R503"/>
<sequence length="71" mass="8249">MTMIMDSISTARQSMLLYDTKAEVLRPWKMSEIEYCQEKTRSPKNPEQKIIKRVIALEGDIVKTPETFPDS</sequence>
<evidence type="ECO:0000313" key="1">
    <source>
        <dbReference type="EMBL" id="MXQ85289.1"/>
    </source>
</evidence>
<organism evidence="1 2">
    <name type="scientific">Bos mutus</name>
    <name type="common">wild yak</name>
    <dbReference type="NCBI Taxonomy" id="72004"/>
    <lineage>
        <taxon>Eukaryota</taxon>
        <taxon>Metazoa</taxon>
        <taxon>Chordata</taxon>
        <taxon>Craniata</taxon>
        <taxon>Vertebrata</taxon>
        <taxon>Euteleostomi</taxon>
        <taxon>Mammalia</taxon>
        <taxon>Eutheria</taxon>
        <taxon>Laurasiatheria</taxon>
        <taxon>Artiodactyla</taxon>
        <taxon>Ruminantia</taxon>
        <taxon>Pecora</taxon>
        <taxon>Bovidae</taxon>
        <taxon>Bovinae</taxon>
        <taxon>Bos</taxon>
    </lineage>
</organism>
<dbReference type="SUPFAM" id="SSF51306">
    <property type="entry name" value="LexA/Signal peptidase"/>
    <property type="match status" value="1"/>
</dbReference>
<dbReference type="Proteomes" id="UP000322234">
    <property type="component" value="Unassembled WGS sequence"/>
</dbReference>
<dbReference type="EMBL" id="VBQZ03000025">
    <property type="protein sequence ID" value="MXQ85289.1"/>
    <property type="molecule type" value="Genomic_DNA"/>
</dbReference>
<dbReference type="InterPro" id="IPR036286">
    <property type="entry name" value="LexA/Signal_pep-like_sf"/>
</dbReference>
<protein>
    <submittedName>
        <fullName evidence="1">Uncharacterized protein</fullName>
    </submittedName>
</protein>
<reference evidence="1" key="1">
    <citation type="submission" date="2019-10" db="EMBL/GenBank/DDBJ databases">
        <title>The sequence and de novo assembly of the wild yak genome.</title>
        <authorList>
            <person name="Liu Y."/>
        </authorList>
    </citation>
    <scope>NUCLEOTIDE SEQUENCE [LARGE SCALE GENOMIC DNA]</scope>
    <source>
        <strain evidence="1">WY2019</strain>
    </source>
</reference>
<accession>A0A6B0R503</accession>
<gene>
    <name evidence="1" type="ORF">E5288_WYG014410</name>
</gene>
<proteinExistence type="predicted"/>
<evidence type="ECO:0000313" key="2">
    <source>
        <dbReference type="Proteomes" id="UP000322234"/>
    </source>
</evidence>